<keyword evidence="3" id="KW-0949">S-adenosyl-L-methionine</keyword>
<evidence type="ECO:0008006" key="7">
    <source>
        <dbReference type="Google" id="ProtNLM"/>
    </source>
</evidence>
<dbReference type="EMBL" id="CACVBS010000053">
    <property type="protein sequence ID" value="CAA7266268.1"/>
    <property type="molecule type" value="Genomic_DNA"/>
</dbReference>
<dbReference type="Pfam" id="PF01596">
    <property type="entry name" value="Methyltransf_3"/>
    <property type="match status" value="1"/>
</dbReference>
<dbReference type="InterPro" id="IPR029063">
    <property type="entry name" value="SAM-dependent_MTases_sf"/>
</dbReference>
<keyword evidence="2" id="KW-0808">Transferase</keyword>
<dbReference type="Proteomes" id="UP000467700">
    <property type="component" value="Unassembled WGS sequence"/>
</dbReference>
<evidence type="ECO:0000313" key="6">
    <source>
        <dbReference type="Proteomes" id="UP000467700"/>
    </source>
</evidence>
<comment type="similarity">
    <text evidence="4">Belongs to the class I-like SAM-binding methyltransferase superfamily. Cation-dependent O-methyltransferase family.</text>
</comment>
<dbReference type="PANTHER" id="PTHR10509">
    <property type="entry name" value="O-METHYLTRANSFERASE-RELATED"/>
    <property type="match status" value="1"/>
</dbReference>
<keyword evidence="6" id="KW-1185">Reference proteome</keyword>
<proteinExistence type="inferred from homology"/>
<dbReference type="InterPro" id="IPR050362">
    <property type="entry name" value="Cation-dep_OMT"/>
</dbReference>
<dbReference type="GO" id="GO:0008757">
    <property type="term" value="F:S-adenosylmethionine-dependent methyltransferase activity"/>
    <property type="evidence" value="ECO:0007669"/>
    <property type="project" value="TreeGrafter"/>
</dbReference>
<keyword evidence="1" id="KW-0489">Methyltransferase</keyword>
<dbReference type="PANTHER" id="PTHR10509:SF14">
    <property type="entry name" value="CAFFEOYL-COA O-METHYLTRANSFERASE 3-RELATED"/>
    <property type="match status" value="1"/>
</dbReference>
<evidence type="ECO:0000256" key="2">
    <source>
        <dbReference type="ARBA" id="ARBA00022679"/>
    </source>
</evidence>
<comment type="caution">
    <text evidence="5">The sequence shown here is derived from an EMBL/GenBank/DDBJ whole genome shotgun (WGS) entry which is preliminary data.</text>
</comment>
<reference evidence="5 6" key="1">
    <citation type="submission" date="2020-01" db="EMBL/GenBank/DDBJ databases">
        <authorList>
            <person name="Gupta K D."/>
        </authorList>
    </citation>
    <scope>NUCLEOTIDE SEQUENCE [LARGE SCALE GENOMIC DNA]</scope>
</reference>
<organism evidence="5 6">
    <name type="scientific">Cyclocybe aegerita</name>
    <name type="common">Black poplar mushroom</name>
    <name type="synonym">Agrocybe aegerita</name>
    <dbReference type="NCBI Taxonomy" id="1973307"/>
    <lineage>
        <taxon>Eukaryota</taxon>
        <taxon>Fungi</taxon>
        <taxon>Dikarya</taxon>
        <taxon>Basidiomycota</taxon>
        <taxon>Agaricomycotina</taxon>
        <taxon>Agaricomycetes</taxon>
        <taxon>Agaricomycetidae</taxon>
        <taxon>Agaricales</taxon>
        <taxon>Agaricineae</taxon>
        <taxon>Bolbitiaceae</taxon>
        <taxon>Cyclocybe</taxon>
    </lineage>
</organism>
<dbReference type="SUPFAM" id="SSF53335">
    <property type="entry name" value="S-adenosyl-L-methionine-dependent methyltransferases"/>
    <property type="match status" value="1"/>
</dbReference>
<dbReference type="Gene3D" id="3.40.50.150">
    <property type="entry name" value="Vaccinia Virus protein VP39"/>
    <property type="match status" value="1"/>
</dbReference>
<dbReference type="PROSITE" id="PS51682">
    <property type="entry name" value="SAM_OMT_I"/>
    <property type="match status" value="1"/>
</dbReference>
<dbReference type="CDD" id="cd02440">
    <property type="entry name" value="AdoMet_MTases"/>
    <property type="match status" value="1"/>
</dbReference>
<protein>
    <recommendedName>
        <fullName evidence="7">O-methyltransferase</fullName>
    </recommendedName>
</protein>
<dbReference type="AlphaFoldDB" id="A0A8S0W7W2"/>
<evidence type="ECO:0000313" key="5">
    <source>
        <dbReference type="EMBL" id="CAA7266268.1"/>
    </source>
</evidence>
<gene>
    <name evidence="5" type="ORF">AAE3_LOCUS8521</name>
</gene>
<name>A0A8S0W7W2_CYCAE</name>
<dbReference type="GO" id="GO:0008171">
    <property type="term" value="F:O-methyltransferase activity"/>
    <property type="evidence" value="ECO:0007669"/>
    <property type="project" value="InterPro"/>
</dbReference>
<dbReference type="OrthoDB" id="10251242at2759"/>
<evidence type="ECO:0000256" key="3">
    <source>
        <dbReference type="ARBA" id="ARBA00022691"/>
    </source>
</evidence>
<accession>A0A8S0W7W2</accession>
<dbReference type="InterPro" id="IPR002935">
    <property type="entry name" value="SAM_O-MeTrfase"/>
</dbReference>
<evidence type="ECO:0000256" key="1">
    <source>
        <dbReference type="ARBA" id="ARBA00022603"/>
    </source>
</evidence>
<evidence type="ECO:0000256" key="4">
    <source>
        <dbReference type="ARBA" id="ARBA00023453"/>
    </source>
</evidence>
<sequence length="230" mass="24979">MAAPGRRAPHPTTIEDWTRSDVYHNSFLLPKDDTLEEALKNNKEQGLPDIGVSAAQGKLLNLLAKSINAKRVLEVGTLGGYSTIWFAKALPADGKIVTFEIDEGHAKIASQNLEAAGLAEKVSIVVGAAAQELPKLQPEEPFDLAFIDADKPSNLIYFQESKRLLRKGGVIIVDNVVRNGRVSDPNVSNEDIEGVRALLKAIQSDEEIEATTISTVGEKGYDGFLYALRK</sequence>
<dbReference type="GO" id="GO:0032259">
    <property type="term" value="P:methylation"/>
    <property type="evidence" value="ECO:0007669"/>
    <property type="project" value="UniProtKB-KW"/>
</dbReference>